<accession>T1GZ42</accession>
<dbReference type="EMBL" id="CAQQ02178678">
    <property type="status" value="NOT_ANNOTATED_CDS"/>
    <property type="molecule type" value="Genomic_DNA"/>
</dbReference>
<feature type="chain" id="PRO_5004588623" evidence="1">
    <location>
        <begin position="28"/>
        <end position="169"/>
    </location>
</feature>
<evidence type="ECO:0000256" key="1">
    <source>
        <dbReference type="SAM" id="SignalP"/>
    </source>
</evidence>
<dbReference type="Pfam" id="PF07898">
    <property type="entry name" value="DUF1676"/>
    <property type="match status" value="1"/>
</dbReference>
<dbReference type="EnsemblMetazoa" id="MESCA009134-RA">
    <property type="protein sequence ID" value="MESCA009134-PA"/>
    <property type="gene ID" value="MESCA009134"/>
</dbReference>
<dbReference type="PANTHER" id="PTHR21879">
    <property type="entry name" value="FI03362P-RELATED-RELATED"/>
    <property type="match status" value="1"/>
</dbReference>
<keyword evidence="3" id="KW-1185">Reference proteome</keyword>
<organism evidence="2 3">
    <name type="scientific">Megaselia scalaris</name>
    <name type="common">Humpbacked fly</name>
    <name type="synonym">Phora scalaris</name>
    <dbReference type="NCBI Taxonomy" id="36166"/>
    <lineage>
        <taxon>Eukaryota</taxon>
        <taxon>Metazoa</taxon>
        <taxon>Ecdysozoa</taxon>
        <taxon>Arthropoda</taxon>
        <taxon>Hexapoda</taxon>
        <taxon>Insecta</taxon>
        <taxon>Pterygota</taxon>
        <taxon>Neoptera</taxon>
        <taxon>Endopterygota</taxon>
        <taxon>Diptera</taxon>
        <taxon>Brachycera</taxon>
        <taxon>Muscomorpha</taxon>
        <taxon>Platypezoidea</taxon>
        <taxon>Phoridae</taxon>
        <taxon>Megaseliini</taxon>
        <taxon>Megaselia</taxon>
    </lineage>
</organism>
<evidence type="ECO:0000313" key="3">
    <source>
        <dbReference type="Proteomes" id="UP000015102"/>
    </source>
</evidence>
<evidence type="ECO:0000313" key="2">
    <source>
        <dbReference type="EnsemblMetazoa" id="MESCA009134-PA"/>
    </source>
</evidence>
<reference evidence="3" key="1">
    <citation type="submission" date="2013-02" db="EMBL/GenBank/DDBJ databases">
        <authorList>
            <person name="Hughes D."/>
        </authorList>
    </citation>
    <scope>NUCLEOTIDE SEQUENCE</scope>
    <source>
        <strain>Durham</strain>
        <strain evidence="3">NC isolate 2 -- Noor lab</strain>
    </source>
</reference>
<dbReference type="Proteomes" id="UP000015102">
    <property type="component" value="Unassembled WGS sequence"/>
</dbReference>
<dbReference type="OMA" id="GACLESD"/>
<sequence length="169" mass="18855">MSIFKKIKFLLVFVLCGSVGQIQVLCASPVDSEFSPASRAMIKVYDECSQAEFGFVSCLKKKSITFIDRISNLDAITVSEGVRIIRLPDAKPTGKSLSENDLESSLPRTIEDRDGKLTTMLFDRLSRYFNGHTIMISFPKMSSEEIGRGLEEGRGKMKKMMGMMMMGMA</sequence>
<keyword evidence="1" id="KW-0732">Signal</keyword>
<protein>
    <submittedName>
        <fullName evidence="2">Uncharacterized protein</fullName>
    </submittedName>
</protein>
<feature type="signal peptide" evidence="1">
    <location>
        <begin position="1"/>
        <end position="27"/>
    </location>
</feature>
<dbReference type="HOGENOM" id="CLU_1582576_0_0_1"/>
<dbReference type="AlphaFoldDB" id="T1GZ42"/>
<proteinExistence type="predicted"/>
<dbReference type="GO" id="GO:0016020">
    <property type="term" value="C:membrane"/>
    <property type="evidence" value="ECO:0007669"/>
    <property type="project" value="TreeGrafter"/>
</dbReference>
<reference evidence="2" key="2">
    <citation type="submission" date="2015-06" db="UniProtKB">
        <authorList>
            <consortium name="EnsemblMetazoa"/>
        </authorList>
    </citation>
    <scope>IDENTIFICATION</scope>
</reference>
<dbReference type="PANTHER" id="PTHR21879:SF12">
    <property type="entry name" value="OSIRIS 12"/>
    <property type="match status" value="1"/>
</dbReference>
<name>T1GZ42_MEGSC</name>
<dbReference type="InterPro" id="IPR012464">
    <property type="entry name" value="DUF1676"/>
</dbReference>